<gene>
    <name evidence="2" type="ORF">ALC57_14664</name>
</gene>
<feature type="compositionally biased region" description="Basic and acidic residues" evidence="1">
    <location>
        <begin position="524"/>
        <end position="536"/>
    </location>
</feature>
<name>A0A151IXY1_9HYME</name>
<keyword evidence="3" id="KW-1185">Reference proteome</keyword>
<feature type="region of interest" description="Disordered" evidence="1">
    <location>
        <begin position="49"/>
        <end position="221"/>
    </location>
</feature>
<feature type="compositionally biased region" description="Basic and acidic residues" evidence="1">
    <location>
        <begin position="390"/>
        <end position="402"/>
    </location>
</feature>
<feature type="compositionally biased region" description="Basic and acidic residues" evidence="1">
    <location>
        <begin position="450"/>
        <end position="460"/>
    </location>
</feature>
<feature type="compositionally biased region" description="Basic residues" evidence="1">
    <location>
        <begin position="380"/>
        <end position="389"/>
    </location>
</feature>
<protein>
    <submittedName>
        <fullName evidence="2">Uncharacterized protein</fullName>
    </submittedName>
</protein>
<feature type="region of interest" description="Disordered" evidence="1">
    <location>
        <begin position="1"/>
        <end position="37"/>
    </location>
</feature>
<feature type="region of interest" description="Disordered" evidence="1">
    <location>
        <begin position="344"/>
        <end position="423"/>
    </location>
</feature>
<organism evidence="2 3">
    <name type="scientific">Trachymyrmex cornetzi</name>
    <dbReference type="NCBI Taxonomy" id="471704"/>
    <lineage>
        <taxon>Eukaryota</taxon>
        <taxon>Metazoa</taxon>
        <taxon>Ecdysozoa</taxon>
        <taxon>Arthropoda</taxon>
        <taxon>Hexapoda</taxon>
        <taxon>Insecta</taxon>
        <taxon>Pterygota</taxon>
        <taxon>Neoptera</taxon>
        <taxon>Endopterygota</taxon>
        <taxon>Hymenoptera</taxon>
        <taxon>Apocrita</taxon>
        <taxon>Aculeata</taxon>
        <taxon>Formicoidea</taxon>
        <taxon>Formicidae</taxon>
        <taxon>Myrmicinae</taxon>
        <taxon>Trachymyrmex</taxon>
    </lineage>
</organism>
<accession>A0A151IXY1</accession>
<feature type="compositionally biased region" description="Basic and acidic residues" evidence="1">
    <location>
        <begin position="156"/>
        <end position="178"/>
    </location>
</feature>
<evidence type="ECO:0000313" key="2">
    <source>
        <dbReference type="EMBL" id="KYN13156.1"/>
    </source>
</evidence>
<evidence type="ECO:0000313" key="3">
    <source>
        <dbReference type="Proteomes" id="UP000078492"/>
    </source>
</evidence>
<feature type="compositionally biased region" description="Basic and acidic residues" evidence="1">
    <location>
        <begin position="100"/>
        <end position="118"/>
    </location>
</feature>
<feature type="compositionally biased region" description="Acidic residues" evidence="1">
    <location>
        <begin position="49"/>
        <end position="61"/>
    </location>
</feature>
<evidence type="ECO:0000256" key="1">
    <source>
        <dbReference type="SAM" id="MobiDB-lite"/>
    </source>
</evidence>
<reference evidence="2 3" key="1">
    <citation type="submission" date="2015-09" db="EMBL/GenBank/DDBJ databases">
        <title>Trachymyrmex cornetzi WGS genome.</title>
        <authorList>
            <person name="Nygaard S."/>
            <person name="Hu H."/>
            <person name="Boomsma J."/>
            <person name="Zhang G."/>
        </authorList>
    </citation>
    <scope>NUCLEOTIDE SEQUENCE [LARGE SCALE GENOMIC DNA]</scope>
    <source>
        <strain evidence="2">Tcor2-1</strain>
        <tissue evidence="2">Whole body</tissue>
    </source>
</reference>
<dbReference type="AlphaFoldDB" id="A0A151IXY1"/>
<feature type="region of interest" description="Disordered" evidence="1">
    <location>
        <begin position="500"/>
        <end position="536"/>
    </location>
</feature>
<feature type="compositionally biased region" description="Basic and acidic residues" evidence="1">
    <location>
        <begin position="210"/>
        <end position="221"/>
    </location>
</feature>
<feature type="region of interest" description="Disordered" evidence="1">
    <location>
        <begin position="448"/>
        <end position="484"/>
    </location>
</feature>
<dbReference type="EMBL" id="KQ980790">
    <property type="protein sequence ID" value="KYN13156.1"/>
    <property type="molecule type" value="Genomic_DNA"/>
</dbReference>
<sequence length="536" mass="60125">MNHPENKSEGSSQDEDSATETVSVPLEWDTEGTDLMEAPDRAYYALSYEDEDFLSPEEETPEALRLKDGIGSPLSEDQPGSPPILASSKMVGSSSVGERQLGERPRPKCSKGHRDSTTQKRSQSNIKKDEVTDTETSEEEGKREKGSRGSFFRKSSAKEEAEIEGEVKSGEPPDKIVAIDDEDDDDNVPSVGKRRRGRPRSNVSQVSRSENADPKKDWRDRYLTKSKINLDKYIEEVEDHSSGEIAKKVEDYMMEVIRIAKTSGNLKGTYQKSLKLSAAATLGCLQVLQGRAERSTDEATSGEIALLKRKISDTRKSFDDQLNKEKERTKAAEEQIARLKKELTDLKRLTGRKSSQEAEAGPSRTSDSKEVSEKLSSFRPHQRNSKKKNYKEEISKGSRMEISDEEQEEVTLPPREEWPPAIRPAIRGKAKIIKDRILPESQKVTIVKTKPGDRNIKKTDQGGLTNSKKQQEKKKNTQVLGQMANKPTELAEIIRELIREELGTGSDSQGDIKTRARSKSRLARRNDQEHKGEPLS</sequence>
<dbReference type="Proteomes" id="UP000078492">
    <property type="component" value="Unassembled WGS sequence"/>
</dbReference>
<proteinExistence type="predicted"/>